<evidence type="ECO:0000256" key="1">
    <source>
        <dbReference type="SAM" id="SignalP"/>
    </source>
</evidence>
<dbReference type="Gene3D" id="3.90.280.10">
    <property type="entry name" value="PEBP-like"/>
    <property type="match status" value="1"/>
</dbReference>
<name>A0A974PV87_9RHOO</name>
<dbReference type="AlphaFoldDB" id="A0A974PV87"/>
<dbReference type="RefSeq" id="WP_203385642.1">
    <property type="nucleotide sequence ID" value="NZ_CP064781.1"/>
</dbReference>
<feature type="chain" id="PRO_5037914992" evidence="1">
    <location>
        <begin position="20"/>
        <end position="185"/>
    </location>
</feature>
<dbReference type="EMBL" id="CP064781">
    <property type="protein sequence ID" value="QRJ62115.1"/>
    <property type="molecule type" value="Genomic_DNA"/>
</dbReference>
<dbReference type="NCBIfam" id="TIGR00481">
    <property type="entry name" value="YbhB/YbcL family Raf kinase inhibitor-like protein"/>
    <property type="match status" value="1"/>
</dbReference>
<protein>
    <submittedName>
        <fullName evidence="2">YbhB/YbcL family Raf kinase inhibitor-like protein</fullName>
    </submittedName>
</protein>
<keyword evidence="1" id="KW-0732">Signal</keyword>
<dbReference type="InterPro" id="IPR036610">
    <property type="entry name" value="PEBP-like_sf"/>
</dbReference>
<sequence>MKRTCTALALTALAGAAHAGGFTLESPDLKPNATIKEAQVFDGFGCRGGNVSPALSWKNAPKGTKSFALLVHDPDAPTGGSGWWHWVVVNLPAGISALPAGAGRADGAQLPTEALQVNTDFGGPGWGGPCPPVGDKPHRYHFTLHALKVDRLELPPGATAALAGYLVNANSLGKATLTGTYGRRK</sequence>
<evidence type="ECO:0000313" key="3">
    <source>
        <dbReference type="Proteomes" id="UP000663444"/>
    </source>
</evidence>
<dbReference type="InterPro" id="IPR008914">
    <property type="entry name" value="PEBP"/>
</dbReference>
<organism evidence="2 3">
    <name type="scientific">Azospira restricta</name>
    <dbReference type="NCBI Taxonomy" id="404405"/>
    <lineage>
        <taxon>Bacteria</taxon>
        <taxon>Pseudomonadati</taxon>
        <taxon>Pseudomonadota</taxon>
        <taxon>Betaproteobacteria</taxon>
        <taxon>Rhodocyclales</taxon>
        <taxon>Rhodocyclaceae</taxon>
        <taxon>Azospira</taxon>
    </lineage>
</organism>
<dbReference type="Proteomes" id="UP000663444">
    <property type="component" value="Chromosome"/>
</dbReference>
<dbReference type="SUPFAM" id="SSF49777">
    <property type="entry name" value="PEBP-like"/>
    <property type="match status" value="1"/>
</dbReference>
<evidence type="ECO:0000313" key="2">
    <source>
        <dbReference type="EMBL" id="QRJ62115.1"/>
    </source>
</evidence>
<keyword evidence="3" id="KW-1185">Reference proteome</keyword>
<dbReference type="PANTHER" id="PTHR30289:SF1">
    <property type="entry name" value="PEBP (PHOSPHATIDYLETHANOLAMINE-BINDING PROTEIN) FAMILY PROTEIN"/>
    <property type="match status" value="1"/>
</dbReference>
<dbReference type="InterPro" id="IPR005247">
    <property type="entry name" value="YbhB_YbcL/LppC-like"/>
</dbReference>
<feature type="signal peptide" evidence="1">
    <location>
        <begin position="1"/>
        <end position="19"/>
    </location>
</feature>
<dbReference type="Pfam" id="PF01161">
    <property type="entry name" value="PBP"/>
    <property type="match status" value="1"/>
</dbReference>
<gene>
    <name evidence="2" type="ORF">IWH25_09845</name>
</gene>
<dbReference type="KEGG" id="ares:IWH25_09845"/>
<proteinExistence type="predicted"/>
<dbReference type="PANTHER" id="PTHR30289">
    <property type="entry name" value="UNCHARACTERIZED PROTEIN YBCL-RELATED"/>
    <property type="match status" value="1"/>
</dbReference>
<accession>A0A974PV87</accession>
<dbReference type="CDD" id="cd00865">
    <property type="entry name" value="PEBP_bact_arch"/>
    <property type="match status" value="1"/>
</dbReference>
<reference evidence="2" key="1">
    <citation type="submission" date="2020-11" db="EMBL/GenBank/DDBJ databases">
        <title>Azospira restricta DSM 18626 genome sequence.</title>
        <authorList>
            <person name="Moe W.M."/>
        </authorList>
    </citation>
    <scope>NUCLEOTIDE SEQUENCE</scope>
    <source>
        <strain evidence="2">DSM 18626</strain>
    </source>
</reference>